<protein>
    <submittedName>
        <fullName evidence="1">Uncharacterized protein</fullName>
    </submittedName>
</protein>
<name>A0A2N3RDI9_9XANT</name>
<dbReference type="Proteomes" id="UP000233720">
    <property type="component" value="Unassembled WGS sequence"/>
</dbReference>
<evidence type="ECO:0000313" key="4">
    <source>
        <dbReference type="Proteomes" id="UP000233748"/>
    </source>
</evidence>
<dbReference type="RefSeq" id="WP_101365241.1">
    <property type="nucleotide sequence ID" value="NZ_PHKV01000038.1"/>
</dbReference>
<keyword evidence="4" id="KW-1185">Reference proteome</keyword>
<evidence type="ECO:0000313" key="1">
    <source>
        <dbReference type="EMBL" id="PKV10554.1"/>
    </source>
</evidence>
<dbReference type="EMBL" id="PHKV01000038">
    <property type="protein sequence ID" value="PKV10554.1"/>
    <property type="molecule type" value="Genomic_DNA"/>
</dbReference>
<evidence type="ECO:0000313" key="3">
    <source>
        <dbReference type="Proteomes" id="UP000233720"/>
    </source>
</evidence>
<sequence>MDRCFPEDLEHLRNQIEDLNKVDDPTERVSKLVRIAGDAVSAAFRIAQDSSTLPLQQRALTDLSELHGAIAEAANLLTDPDYFERLISLKGHVPEVMLQHLAVMKIFDKAFCSLFMLMQYDADDRHELDPENGFMITSGSMAYGRASFRPSSIK</sequence>
<accession>A0A2N3RDI9</accession>
<dbReference type="EMBL" id="PHKW01000007">
    <property type="protein sequence ID" value="PKV15682.1"/>
    <property type="molecule type" value="Genomic_DNA"/>
</dbReference>
<dbReference type="AlphaFoldDB" id="A0A2N3RDI9"/>
<reference evidence="3 4" key="1">
    <citation type="submission" date="2017-11" db="EMBL/GenBank/DDBJ databases">
        <title>Xanthomonas prunicola sp. nov., a novel pathogen that affects nectarine (Prunus persica var. nectarine) trees.</title>
        <authorList>
            <person name="Lopez M."/>
            <person name="Lopez-Soriano P."/>
            <person name="Garita-Cambronero J."/>
            <person name="Beltran C."/>
            <person name="Taghouti G."/>
            <person name="Portier P."/>
            <person name="Cubero J."/>
            <person name="Fischer-Le Saux M."/>
            <person name="Marco-Noales E."/>
        </authorList>
    </citation>
    <scope>NUCLEOTIDE SEQUENCE [LARGE SCALE GENOMIC DNA]</scope>
    <source>
        <strain evidence="1 3">CFBP8353</strain>
        <strain evidence="2 4">CFBP8354</strain>
    </source>
</reference>
<proteinExistence type="predicted"/>
<evidence type="ECO:0000313" key="2">
    <source>
        <dbReference type="EMBL" id="PKV15682.1"/>
    </source>
</evidence>
<comment type="caution">
    <text evidence="1">The sequence shown here is derived from an EMBL/GenBank/DDBJ whole genome shotgun (WGS) entry which is preliminary data.</text>
</comment>
<dbReference type="Proteomes" id="UP000233748">
    <property type="component" value="Unassembled WGS sequence"/>
</dbReference>
<organism evidence="1 3">
    <name type="scientific">Xanthomonas prunicola</name>
    <dbReference type="NCBI Taxonomy" id="2053930"/>
    <lineage>
        <taxon>Bacteria</taxon>
        <taxon>Pseudomonadati</taxon>
        <taxon>Pseudomonadota</taxon>
        <taxon>Gammaproteobacteria</taxon>
        <taxon>Lysobacterales</taxon>
        <taxon>Lysobacteraceae</taxon>
        <taxon>Xanthomonas</taxon>
    </lineage>
</organism>
<gene>
    <name evidence="1" type="ORF">XpruCFBP8353_22840</name>
    <name evidence="2" type="ORF">XpruCFBP8354_18705</name>
</gene>